<evidence type="ECO:0000256" key="2">
    <source>
        <dbReference type="SAM" id="Phobius"/>
    </source>
</evidence>
<dbReference type="Proteomes" id="UP000623467">
    <property type="component" value="Unassembled WGS sequence"/>
</dbReference>
<dbReference type="OrthoDB" id="2932767at2759"/>
<keyword evidence="2" id="KW-1133">Transmembrane helix</keyword>
<feature type="compositionally biased region" description="Low complexity" evidence="1">
    <location>
        <begin position="291"/>
        <end position="303"/>
    </location>
</feature>
<feature type="signal peptide" evidence="3">
    <location>
        <begin position="1"/>
        <end position="17"/>
    </location>
</feature>
<keyword evidence="5" id="KW-1185">Reference proteome</keyword>
<feature type="region of interest" description="Disordered" evidence="1">
    <location>
        <begin position="281"/>
        <end position="303"/>
    </location>
</feature>
<evidence type="ECO:0000256" key="3">
    <source>
        <dbReference type="SAM" id="SignalP"/>
    </source>
</evidence>
<gene>
    <name evidence="4" type="ORF">MSAN_02046500</name>
</gene>
<evidence type="ECO:0000256" key="1">
    <source>
        <dbReference type="SAM" id="MobiDB-lite"/>
    </source>
</evidence>
<dbReference type="EMBL" id="JACAZH010000026">
    <property type="protein sequence ID" value="KAF7341908.1"/>
    <property type="molecule type" value="Genomic_DNA"/>
</dbReference>
<organism evidence="4 5">
    <name type="scientific">Mycena sanguinolenta</name>
    <dbReference type="NCBI Taxonomy" id="230812"/>
    <lineage>
        <taxon>Eukaryota</taxon>
        <taxon>Fungi</taxon>
        <taxon>Dikarya</taxon>
        <taxon>Basidiomycota</taxon>
        <taxon>Agaricomycotina</taxon>
        <taxon>Agaricomycetes</taxon>
        <taxon>Agaricomycetidae</taxon>
        <taxon>Agaricales</taxon>
        <taxon>Marasmiineae</taxon>
        <taxon>Mycenaceae</taxon>
        <taxon>Mycena</taxon>
    </lineage>
</organism>
<reference evidence="4" key="1">
    <citation type="submission" date="2020-05" db="EMBL/GenBank/DDBJ databases">
        <title>Mycena genomes resolve the evolution of fungal bioluminescence.</title>
        <authorList>
            <person name="Tsai I.J."/>
        </authorList>
    </citation>
    <scope>NUCLEOTIDE SEQUENCE</scope>
    <source>
        <strain evidence="4">160909Yilan</strain>
    </source>
</reference>
<protein>
    <submittedName>
        <fullName evidence="4">Uncharacterized protein</fullName>
    </submittedName>
</protein>
<keyword evidence="2" id="KW-0472">Membrane</keyword>
<sequence length="334" mass="34132">MALPSLGLLFLSALVSAQNSTSLGNVSVSVPAGNTISAGDFITFEYEYEGAVFQTLRNITAELLDSNMNVVDLMSDHGNDVGAPISTDIGYWTSAATPPGNYQIRVNGTVYNTTTALGNDPGTPEGPISALSKSWILSQPAPFACTTPTFTPVVSVSDPNYSPLQLGEPLAGTVYWLSNISTVGTITVAPSFIDESFFGGTNIPQMTMEVVKSPSLESVGSVVLNSTSQAYVGLPIDRFQLSAGAFKIRANFTDKNHAGNFTALSDEFYIASSGPCVGLQSGTSTTGGGSSSNNSSGSGTTGKTGAALSGKAVPVGGLCVLLLSLVAGAVAVLA</sequence>
<evidence type="ECO:0000313" key="4">
    <source>
        <dbReference type="EMBL" id="KAF7341908.1"/>
    </source>
</evidence>
<keyword evidence="2" id="KW-0812">Transmembrane</keyword>
<dbReference type="AlphaFoldDB" id="A0A8H7CNM6"/>
<accession>A0A8H7CNM6</accession>
<evidence type="ECO:0000313" key="5">
    <source>
        <dbReference type="Proteomes" id="UP000623467"/>
    </source>
</evidence>
<comment type="caution">
    <text evidence="4">The sequence shown here is derived from an EMBL/GenBank/DDBJ whole genome shotgun (WGS) entry which is preliminary data.</text>
</comment>
<proteinExistence type="predicted"/>
<feature type="transmembrane region" description="Helical" evidence="2">
    <location>
        <begin position="312"/>
        <end position="333"/>
    </location>
</feature>
<name>A0A8H7CNM6_9AGAR</name>
<keyword evidence="3" id="KW-0732">Signal</keyword>
<feature type="chain" id="PRO_5034826007" evidence="3">
    <location>
        <begin position="18"/>
        <end position="334"/>
    </location>
</feature>